<keyword evidence="2" id="KW-1185">Reference proteome</keyword>
<evidence type="ECO:0000313" key="2">
    <source>
        <dbReference type="Proteomes" id="UP000001520"/>
    </source>
</evidence>
<gene>
    <name evidence="1" type="ordered locus">DEFDS_P074</name>
</gene>
<reference evidence="1 2" key="1">
    <citation type="journal article" date="2010" name="DNA Res.">
        <title>Bacterial lifestyle in a deep-sea hydrothermal vent chimney revealed by the genome sequence of the thermophilic bacterium Deferribacter desulfuricans SSM1.</title>
        <authorList>
            <person name="Takaki Y."/>
            <person name="Shimamura S."/>
            <person name="Nakagawa S."/>
            <person name="Fukuhara Y."/>
            <person name="Horikawa H."/>
            <person name="Ankai A."/>
            <person name="Harada T."/>
            <person name="Hosoyama A."/>
            <person name="Oguchi A."/>
            <person name="Fukui S."/>
            <person name="Fujita N."/>
            <person name="Takami H."/>
            <person name="Takai K."/>
        </authorList>
    </citation>
    <scope>NUCLEOTIDE SEQUENCE [LARGE SCALE GENOMIC DNA]</scope>
    <source>
        <strain evidence="2">DSM 14783 / JCM 11476 / NBRC 101012 / SSM1</strain>
        <plasmid evidence="2">Plasmid megaplasmid pDF308</plasmid>
    </source>
</reference>
<proteinExistence type="predicted"/>
<dbReference type="RefSeq" id="WP_013008935.1">
    <property type="nucleotide sequence ID" value="NC_013940.1"/>
</dbReference>
<keyword evidence="1" id="KW-0614">Plasmid</keyword>
<evidence type="ECO:0000313" key="1">
    <source>
        <dbReference type="EMBL" id="BAI81698.1"/>
    </source>
</evidence>
<dbReference type="Proteomes" id="UP000001520">
    <property type="component" value="Plasmid megaplasmid pDF308"/>
</dbReference>
<geneLocation type="plasmid" evidence="1 2">
    <name>megaplasmid pDF308</name>
</geneLocation>
<sequence length="112" mass="13118">MSNKNYENTKFTYRNIDKIDDMPETIEEVVSIFERGNDNQIIKLLALCQKEPFSEIANLVLDVCDYMEDNPEHAVYGLPTLFKKTILYYRNESKLESDLDKPFDNSLDDLNI</sequence>
<protein>
    <submittedName>
        <fullName evidence="1">Uncharacterized protein</fullName>
    </submittedName>
</protein>
<dbReference type="HOGENOM" id="CLU_2141778_0_0_0"/>
<dbReference type="AlphaFoldDB" id="D3PEQ6"/>
<organism evidence="1 2">
    <name type="scientific">Deferribacter desulfuricans (strain DSM 14783 / JCM 11476 / NBRC 101012 / SSM1)</name>
    <dbReference type="NCBI Taxonomy" id="639282"/>
    <lineage>
        <taxon>Bacteria</taxon>
        <taxon>Pseudomonadati</taxon>
        <taxon>Deferribacterota</taxon>
        <taxon>Deferribacteres</taxon>
        <taxon>Deferribacterales</taxon>
        <taxon>Deferribacteraceae</taxon>
        <taxon>Deferribacter</taxon>
    </lineage>
</organism>
<name>D3PEQ6_DEFDS</name>
<dbReference type="KEGG" id="ddf:DEFDS_P074"/>
<accession>D3PEQ6</accession>
<dbReference type="EMBL" id="AP011530">
    <property type="protein sequence ID" value="BAI81698.1"/>
    <property type="molecule type" value="Genomic_DNA"/>
</dbReference>